<dbReference type="OrthoDB" id="695123at2759"/>
<dbReference type="Gramene" id="TVU46050">
    <property type="protein sequence ID" value="TVU46050"/>
    <property type="gene ID" value="EJB05_05568"/>
</dbReference>
<gene>
    <name evidence="1" type="ORF">EJB05_05568</name>
</gene>
<dbReference type="Proteomes" id="UP000324897">
    <property type="component" value="Chromosome 5"/>
</dbReference>
<proteinExistence type="predicted"/>
<evidence type="ECO:0000313" key="2">
    <source>
        <dbReference type="Proteomes" id="UP000324897"/>
    </source>
</evidence>
<sequence length="64" mass="6763">MDIGDGVLTPARNLHGHCRRRSLFMGPGWTGCGSVVGMRRSSACCIPRYAANVGTSMQATPPSL</sequence>
<accession>A0A5J9WF71</accession>
<keyword evidence="2" id="KW-1185">Reference proteome</keyword>
<feature type="non-terminal residue" evidence="1">
    <location>
        <position position="64"/>
    </location>
</feature>
<dbReference type="AlphaFoldDB" id="A0A5J9WF71"/>
<organism evidence="1 2">
    <name type="scientific">Eragrostis curvula</name>
    <name type="common">weeping love grass</name>
    <dbReference type="NCBI Taxonomy" id="38414"/>
    <lineage>
        <taxon>Eukaryota</taxon>
        <taxon>Viridiplantae</taxon>
        <taxon>Streptophyta</taxon>
        <taxon>Embryophyta</taxon>
        <taxon>Tracheophyta</taxon>
        <taxon>Spermatophyta</taxon>
        <taxon>Magnoliopsida</taxon>
        <taxon>Liliopsida</taxon>
        <taxon>Poales</taxon>
        <taxon>Poaceae</taxon>
        <taxon>PACMAD clade</taxon>
        <taxon>Chloridoideae</taxon>
        <taxon>Eragrostideae</taxon>
        <taxon>Eragrostidinae</taxon>
        <taxon>Eragrostis</taxon>
    </lineage>
</organism>
<reference evidence="1 2" key="1">
    <citation type="journal article" date="2019" name="Sci. Rep.">
        <title>A high-quality genome of Eragrostis curvula grass provides insights into Poaceae evolution and supports new strategies to enhance forage quality.</title>
        <authorList>
            <person name="Carballo J."/>
            <person name="Santos B.A.C.M."/>
            <person name="Zappacosta D."/>
            <person name="Garbus I."/>
            <person name="Selva J.P."/>
            <person name="Gallo C.A."/>
            <person name="Diaz A."/>
            <person name="Albertini E."/>
            <person name="Caccamo M."/>
            <person name="Echenique V."/>
        </authorList>
    </citation>
    <scope>NUCLEOTIDE SEQUENCE [LARGE SCALE GENOMIC DNA]</scope>
    <source>
        <strain evidence="2">cv. Victoria</strain>
        <tissue evidence="1">Leaf</tissue>
    </source>
</reference>
<feature type="non-terminal residue" evidence="1">
    <location>
        <position position="1"/>
    </location>
</feature>
<dbReference type="EMBL" id="RWGY01000004">
    <property type="protein sequence ID" value="TVU46050.1"/>
    <property type="molecule type" value="Genomic_DNA"/>
</dbReference>
<name>A0A5J9WF71_9POAL</name>
<evidence type="ECO:0000313" key="1">
    <source>
        <dbReference type="EMBL" id="TVU46050.1"/>
    </source>
</evidence>
<protein>
    <submittedName>
        <fullName evidence="1">Uncharacterized protein</fullName>
    </submittedName>
</protein>
<comment type="caution">
    <text evidence="1">The sequence shown here is derived from an EMBL/GenBank/DDBJ whole genome shotgun (WGS) entry which is preliminary data.</text>
</comment>